<dbReference type="Proteomes" id="UP000317940">
    <property type="component" value="Unassembled WGS sequence"/>
</dbReference>
<dbReference type="InterPro" id="IPR011051">
    <property type="entry name" value="RmlC_Cupin_sf"/>
</dbReference>
<dbReference type="InterPro" id="IPR014710">
    <property type="entry name" value="RmlC-like_jellyroll"/>
</dbReference>
<dbReference type="GO" id="GO:0019310">
    <property type="term" value="P:inositol catabolic process"/>
    <property type="evidence" value="ECO:0007669"/>
    <property type="project" value="InterPro"/>
</dbReference>
<protein>
    <submittedName>
        <fullName evidence="2">5-deoxyglucuronate isomerase</fullName>
    </submittedName>
</protein>
<comment type="caution">
    <text evidence="2">The sequence shown here is derived from an EMBL/GenBank/DDBJ whole genome shotgun (WGS) entry which is preliminary data.</text>
</comment>
<dbReference type="InterPro" id="IPR021120">
    <property type="entry name" value="KduI/IolB_isomerase"/>
</dbReference>
<reference evidence="2 3" key="1">
    <citation type="submission" date="2019-06" db="EMBL/GenBank/DDBJ databases">
        <title>Sequencing the genomes of 1000 actinobacteria strains.</title>
        <authorList>
            <person name="Klenk H.-P."/>
        </authorList>
    </citation>
    <scope>NUCLEOTIDE SEQUENCE [LARGE SCALE GENOMIC DNA]</scope>
    <source>
        <strain evidence="2 3">DSM 44826</strain>
    </source>
</reference>
<dbReference type="PANTHER" id="PTHR39193:SF1">
    <property type="entry name" value="5-DEOXY-GLUCURONATE ISOMERASE"/>
    <property type="match status" value="1"/>
</dbReference>
<accession>A0A561SDW4</accession>
<dbReference type="GO" id="GO:0008880">
    <property type="term" value="F:glucuronate isomerase activity"/>
    <property type="evidence" value="ECO:0007669"/>
    <property type="project" value="InterPro"/>
</dbReference>
<dbReference type="Gene3D" id="2.60.120.10">
    <property type="entry name" value="Jelly Rolls"/>
    <property type="match status" value="2"/>
</dbReference>
<keyword evidence="3" id="KW-1185">Reference proteome</keyword>
<organism evidence="2 3">
    <name type="scientific">Kitasatospora viridis</name>
    <dbReference type="NCBI Taxonomy" id="281105"/>
    <lineage>
        <taxon>Bacteria</taxon>
        <taxon>Bacillati</taxon>
        <taxon>Actinomycetota</taxon>
        <taxon>Actinomycetes</taxon>
        <taxon>Kitasatosporales</taxon>
        <taxon>Streptomycetaceae</taxon>
        <taxon>Kitasatospora</taxon>
    </lineage>
</organism>
<dbReference type="RefSeq" id="WP_145911016.1">
    <property type="nucleotide sequence ID" value="NZ_BAAAMZ010000005.1"/>
</dbReference>
<dbReference type="Pfam" id="PF04962">
    <property type="entry name" value="KduI"/>
    <property type="match status" value="1"/>
</dbReference>
<sequence>MTSPSEQVGLDVHRIGVPIRVGGAPDVEAAVVVLTGSCTVRLADGTSYRDLGGRADVFDGPATAVYLPPGTSATLSADAPATVAVITTAVPPGAEPATAYAVAPEQVRVEHRGSGSWRRQVHEIIGPERPARRLLVGETYSDTGVWSSFPPHRHDRHDPPHEHRLAETFLVRLHPATGFAVMLHYDDADRPEQSRVLHDGDVVSVLHGFHSFAAGAGYQLYYLWALAGEPRELCFRTDPRHEWLLNDHQHQ</sequence>
<dbReference type="InterPro" id="IPR024203">
    <property type="entry name" value="Deoxy-glucuronate_isom_IolB"/>
</dbReference>
<gene>
    <name evidence="2" type="ORF">FHX73_16188</name>
</gene>
<proteinExistence type="predicted"/>
<dbReference type="OrthoDB" id="9799936at2"/>
<evidence type="ECO:0000313" key="3">
    <source>
        <dbReference type="Proteomes" id="UP000317940"/>
    </source>
</evidence>
<dbReference type="AlphaFoldDB" id="A0A561SDW4"/>
<keyword evidence="1 2" id="KW-0413">Isomerase</keyword>
<dbReference type="PANTHER" id="PTHR39193">
    <property type="entry name" value="5-DEOXY-GLUCURONATE ISOMERASE"/>
    <property type="match status" value="1"/>
</dbReference>
<dbReference type="SUPFAM" id="SSF51182">
    <property type="entry name" value="RmlC-like cupins"/>
    <property type="match status" value="1"/>
</dbReference>
<dbReference type="EMBL" id="VIWT01000006">
    <property type="protein sequence ID" value="TWF73037.1"/>
    <property type="molecule type" value="Genomic_DNA"/>
</dbReference>
<name>A0A561SDW4_9ACTN</name>
<dbReference type="PIRSF" id="PIRSF036628">
    <property type="entry name" value="IolB"/>
    <property type="match status" value="1"/>
</dbReference>
<evidence type="ECO:0000313" key="2">
    <source>
        <dbReference type="EMBL" id="TWF73037.1"/>
    </source>
</evidence>
<evidence type="ECO:0000256" key="1">
    <source>
        <dbReference type="ARBA" id="ARBA00023235"/>
    </source>
</evidence>